<comment type="caution">
    <text evidence="2">The sequence shown here is derived from an EMBL/GenBank/DDBJ whole genome shotgun (WGS) entry which is preliminary data.</text>
</comment>
<feature type="domain" description="Spt5 KOW" evidence="1">
    <location>
        <begin position="44"/>
        <end position="118"/>
    </location>
</feature>
<dbReference type="Proteomes" id="UP000224567">
    <property type="component" value="Unassembled WGS sequence"/>
</dbReference>
<evidence type="ECO:0000259" key="1">
    <source>
        <dbReference type="Pfam" id="PF23042"/>
    </source>
</evidence>
<organism evidence="2 3">
    <name type="scientific">Capsicum baccatum</name>
    <name type="common">Peruvian pepper</name>
    <dbReference type="NCBI Taxonomy" id="33114"/>
    <lineage>
        <taxon>Eukaryota</taxon>
        <taxon>Viridiplantae</taxon>
        <taxon>Streptophyta</taxon>
        <taxon>Embryophyta</taxon>
        <taxon>Tracheophyta</taxon>
        <taxon>Spermatophyta</taxon>
        <taxon>Magnoliopsida</taxon>
        <taxon>eudicotyledons</taxon>
        <taxon>Gunneridae</taxon>
        <taxon>Pentapetalae</taxon>
        <taxon>asterids</taxon>
        <taxon>lamiids</taxon>
        <taxon>Solanales</taxon>
        <taxon>Solanaceae</taxon>
        <taxon>Solanoideae</taxon>
        <taxon>Capsiceae</taxon>
        <taxon>Capsicum</taxon>
    </lineage>
</organism>
<dbReference type="InterPro" id="IPR014722">
    <property type="entry name" value="Rib_uL2_dom2"/>
</dbReference>
<sequence>MVQEASYRWALRLVYGNGLCDGFLNHLHSLTYDDGFRQPLPLLDLWRWIDLRALVNIFDGIEIPKEEKFCPTMRFWSATKAKALGIPVMRQKDSVTGDYFDIVNDFSKIFELGEFVKVVSGGKEGATGTITSVKGHVVTVLPDKSTNILDVLVDHVEENYEVAYCREPPRSNSREVHEITEQNIIEFGFLRFHMPENNVVMHEWWSLAILVALAHLLVLQERLYLETPVALILLPEI</sequence>
<dbReference type="SUPFAM" id="SSF50104">
    <property type="entry name" value="Translation proteins SH3-like domain"/>
    <property type="match status" value="1"/>
</dbReference>
<name>A0A2G2X233_CAPBA</name>
<reference evidence="2 3" key="1">
    <citation type="journal article" date="2017" name="Genome Biol.">
        <title>New reference genome sequences of hot pepper reveal the massive evolution of plant disease-resistance genes by retroduplication.</title>
        <authorList>
            <person name="Kim S."/>
            <person name="Park J."/>
            <person name="Yeom S.I."/>
            <person name="Kim Y.M."/>
            <person name="Seo E."/>
            <person name="Kim K.T."/>
            <person name="Kim M.S."/>
            <person name="Lee J.M."/>
            <person name="Cheong K."/>
            <person name="Shin H.S."/>
            <person name="Kim S.B."/>
            <person name="Han K."/>
            <person name="Lee J."/>
            <person name="Park M."/>
            <person name="Lee H.A."/>
            <person name="Lee H.Y."/>
            <person name="Lee Y."/>
            <person name="Oh S."/>
            <person name="Lee J.H."/>
            <person name="Choi E."/>
            <person name="Choi E."/>
            <person name="Lee S.E."/>
            <person name="Jeon J."/>
            <person name="Kim H."/>
            <person name="Choi G."/>
            <person name="Song H."/>
            <person name="Lee J."/>
            <person name="Lee S.C."/>
            <person name="Kwon J.K."/>
            <person name="Lee H.Y."/>
            <person name="Koo N."/>
            <person name="Hong Y."/>
            <person name="Kim R.W."/>
            <person name="Kang W.H."/>
            <person name="Huh J.H."/>
            <person name="Kang B.C."/>
            <person name="Yang T.J."/>
            <person name="Lee Y.H."/>
            <person name="Bennetzen J.L."/>
            <person name="Choi D."/>
        </authorList>
    </citation>
    <scope>NUCLEOTIDE SEQUENCE [LARGE SCALE GENOMIC DNA]</scope>
    <source>
        <strain evidence="3">cv. PBC81</strain>
    </source>
</reference>
<dbReference type="Pfam" id="PF23042">
    <property type="entry name" value="KOW1_SPT5"/>
    <property type="match status" value="1"/>
</dbReference>
<dbReference type="EMBL" id="MLFT02000003">
    <property type="protein sequence ID" value="PHT51566.1"/>
    <property type="molecule type" value="Genomic_DNA"/>
</dbReference>
<evidence type="ECO:0000313" key="3">
    <source>
        <dbReference type="Proteomes" id="UP000224567"/>
    </source>
</evidence>
<gene>
    <name evidence="2" type="ORF">CQW23_06028</name>
</gene>
<reference evidence="3" key="2">
    <citation type="journal article" date="2017" name="J. Anim. Genet.">
        <title>Multiple reference genome sequences of hot pepper reveal the massive evolution of plant disease resistance genes by retroduplication.</title>
        <authorList>
            <person name="Kim S."/>
            <person name="Park J."/>
            <person name="Yeom S.-I."/>
            <person name="Kim Y.-M."/>
            <person name="Seo E."/>
            <person name="Kim K.-T."/>
            <person name="Kim M.-S."/>
            <person name="Lee J.M."/>
            <person name="Cheong K."/>
            <person name="Shin H.-S."/>
            <person name="Kim S.-B."/>
            <person name="Han K."/>
            <person name="Lee J."/>
            <person name="Park M."/>
            <person name="Lee H.-A."/>
            <person name="Lee H.-Y."/>
            <person name="Lee Y."/>
            <person name="Oh S."/>
            <person name="Lee J.H."/>
            <person name="Choi E."/>
            <person name="Choi E."/>
            <person name="Lee S.E."/>
            <person name="Jeon J."/>
            <person name="Kim H."/>
            <person name="Choi G."/>
            <person name="Song H."/>
            <person name="Lee J."/>
            <person name="Lee S.-C."/>
            <person name="Kwon J.-K."/>
            <person name="Lee H.-Y."/>
            <person name="Koo N."/>
            <person name="Hong Y."/>
            <person name="Kim R.W."/>
            <person name="Kang W.-H."/>
            <person name="Huh J.H."/>
            <person name="Kang B.-C."/>
            <person name="Yang T.-J."/>
            <person name="Lee Y.-H."/>
            <person name="Bennetzen J.L."/>
            <person name="Choi D."/>
        </authorList>
    </citation>
    <scope>NUCLEOTIDE SEQUENCE [LARGE SCALE GENOMIC DNA]</scope>
    <source>
        <strain evidence="3">cv. PBC81</strain>
    </source>
</reference>
<dbReference type="STRING" id="33114.A0A2G2X233"/>
<proteinExistence type="predicted"/>
<dbReference type="InterPro" id="IPR008991">
    <property type="entry name" value="Translation_prot_SH3-like_sf"/>
</dbReference>
<protein>
    <recommendedName>
        <fullName evidence="1">Spt5 KOW domain-containing protein</fullName>
    </recommendedName>
</protein>
<dbReference type="AlphaFoldDB" id="A0A2G2X233"/>
<dbReference type="InterPro" id="IPR041973">
    <property type="entry name" value="KOW_Spt5_1"/>
</dbReference>
<evidence type="ECO:0000313" key="2">
    <source>
        <dbReference type="EMBL" id="PHT51566.1"/>
    </source>
</evidence>
<accession>A0A2G2X233</accession>
<dbReference type="Gene3D" id="2.30.30.30">
    <property type="match status" value="1"/>
</dbReference>
<keyword evidence="3" id="KW-1185">Reference proteome</keyword>